<evidence type="ECO:0008006" key="3">
    <source>
        <dbReference type="Google" id="ProtNLM"/>
    </source>
</evidence>
<protein>
    <recommendedName>
        <fullName evidence="3">Transcriptional regulator</fullName>
    </recommendedName>
</protein>
<dbReference type="AlphaFoldDB" id="Q0FYW8"/>
<evidence type="ECO:0000313" key="1">
    <source>
        <dbReference type="EMBL" id="EAU40190.1"/>
    </source>
</evidence>
<dbReference type="RefSeq" id="WP_007067446.1">
    <property type="nucleotide sequence ID" value="NZ_DS022272.1"/>
</dbReference>
<proteinExistence type="predicted"/>
<dbReference type="Proteomes" id="UP000004310">
    <property type="component" value="Unassembled WGS sequence"/>
</dbReference>
<dbReference type="HOGENOM" id="CLU_147807_0_0_5"/>
<name>Q0FYW8_9HYPH</name>
<organism evidence="1 2">
    <name type="scientific">Fulvimarina pelagi HTCC2506</name>
    <dbReference type="NCBI Taxonomy" id="314231"/>
    <lineage>
        <taxon>Bacteria</taxon>
        <taxon>Pseudomonadati</taxon>
        <taxon>Pseudomonadota</taxon>
        <taxon>Alphaproteobacteria</taxon>
        <taxon>Hyphomicrobiales</taxon>
        <taxon>Aurantimonadaceae</taxon>
        <taxon>Fulvimarina</taxon>
    </lineage>
</organism>
<gene>
    <name evidence="1" type="ORF">FP2506_11557</name>
</gene>
<dbReference type="eggNOG" id="ENOG5032Z15">
    <property type="taxonomic scope" value="Bacteria"/>
</dbReference>
<comment type="caution">
    <text evidence="1">The sequence shown here is derived from an EMBL/GenBank/DDBJ whole genome shotgun (WGS) entry which is preliminary data.</text>
</comment>
<dbReference type="STRING" id="217511.GCA_001463845_01051"/>
<accession>Q0FYW8</accession>
<dbReference type="EMBL" id="AATP01000009">
    <property type="protein sequence ID" value="EAU40190.1"/>
    <property type="molecule type" value="Genomic_DNA"/>
</dbReference>
<sequence length="136" mass="15097">MSRLQHRDEHAFRTRAAERWGEVPDWVEELATLADMHGLKGAAQKIDRASSTVSQIISKTYRGDLPGIEERVRGALMGSVVDCPILGQIGRDRCLTEQVEPFRSTSAMRAQLYHACRGGCPHSRHTPAQTKGNSND</sequence>
<reference evidence="1 2" key="1">
    <citation type="journal article" date="2010" name="J. Bacteriol.">
        <title>Genome sequence of Fulvimarina pelagi HTCC2506T, a Mn(II)-oxidizing alphaproteobacterium possessing an aerobic anoxygenic photosynthetic gene cluster and Xanthorhodopsin.</title>
        <authorList>
            <person name="Kang I."/>
            <person name="Oh H.M."/>
            <person name="Lim S.I."/>
            <person name="Ferriera S."/>
            <person name="Giovannoni S.J."/>
            <person name="Cho J.C."/>
        </authorList>
    </citation>
    <scope>NUCLEOTIDE SEQUENCE [LARGE SCALE GENOMIC DNA]</scope>
    <source>
        <strain evidence="1 2">HTCC2506</strain>
    </source>
</reference>
<evidence type="ECO:0000313" key="2">
    <source>
        <dbReference type="Proteomes" id="UP000004310"/>
    </source>
</evidence>
<keyword evidence="2" id="KW-1185">Reference proteome</keyword>